<reference evidence="2 3" key="1">
    <citation type="journal article" date="2016" name="Nat. Commun.">
        <title>Thousands of microbial genomes shed light on interconnected biogeochemical processes in an aquifer system.</title>
        <authorList>
            <person name="Anantharaman K."/>
            <person name="Brown C.T."/>
            <person name="Hug L.A."/>
            <person name="Sharon I."/>
            <person name="Castelle C.J."/>
            <person name="Probst A.J."/>
            <person name="Thomas B.C."/>
            <person name="Singh A."/>
            <person name="Wilkins M.J."/>
            <person name="Karaoz U."/>
            <person name="Brodie E.L."/>
            <person name="Williams K.H."/>
            <person name="Hubbard S.S."/>
            <person name="Banfield J.F."/>
        </authorList>
    </citation>
    <scope>NUCLEOTIDE SEQUENCE [LARGE SCALE GENOMIC DNA]</scope>
</reference>
<evidence type="ECO:0000313" key="2">
    <source>
        <dbReference type="EMBL" id="OGF18732.1"/>
    </source>
</evidence>
<sequence length="311" mass="34916">MIMPKKEETAAPKLNNNLKSYQPVEGPTNWQLSFGLWWVQRRALLRRVLIGVMAVVSLPLLAYGLYGLGYYFYQGILADRQLAYNLVTATGITHDFIVRRGPQNLTIGPVNILSSAGSSYDLASLAYNPNNNWYASFDYSFIVGGNKTAAQPEFILPQEKKYLTAFLHTGVRTATTVVSLTDIRWQRLAVKESEDIGQTIKERTDISVSDIKLDNSGAERGLPINSLYFRARNNSPYNYWEADFYLVAQAGGNVIGINKYRLEKFYSGETRTVNIQWPAKLSGAQITVSPSINIFDPDNYIDFELGPGQEK</sequence>
<comment type="caution">
    <text evidence="2">The sequence shown here is derived from an EMBL/GenBank/DDBJ whole genome shotgun (WGS) entry which is preliminary data.</text>
</comment>
<dbReference type="EMBL" id="MFFX01000041">
    <property type="protein sequence ID" value="OGF18732.1"/>
    <property type="molecule type" value="Genomic_DNA"/>
</dbReference>
<evidence type="ECO:0000313" key="3">
    <source>
        <dbReference type="Proteomes" id="UP000178682"/>
    </source>
</evidence>
<organism evidence="2 3">
    <name type="scientific">Candidatus Falkowbacteria bacterium RIFCSPLOWO2_12_FULL_45_10</name>
    <dbReference type="NCBI Taxonomy" id="1797990"/>
    <lineage>
        <taxon>Bacteria</taxon>
        <taxon>Candidatus Falkowiibacteriota</taxon>
    </lineage>
</organism>
<feature type="transmembrane region" description="Helical" evidence="1">
    <location>
        <begin position="48"/>
        <end position="73"/>
    </location>
</feature>
<keyword evidence="1" id="KW-0472">Membrane</keyword>
<name>A0A1F5RWM8_9BACT</name>
<dbReference type="AlphaFoldDB" id="A0A1F5RWM8"/>
<protein>
    <submittedName>
        <fullName evidence="2">Uncharacterized protein</fullName>
    </submittedName>
</protein>
<keyword evidence="1" id="KW-1133">Transmembrane helix</keyword>
<dbReference type="Proteomes" id="UP000178682">
    <property type="component" value="Unassembled WGS sequence"/>
</dbReference>
<proteinExistence type="predicted"/>
<gene>
    <name evidence="2" type="ORF">A3G56_03145</name>
</gene>
<keyword evidence="1" id="KW-0812">Transmembrane</keyword>
<accession>A0A1F5RWM8</accession>
<evidence type="ECO:0000256" key="1">
    <source>
        <dbReference type="SAM" id="Phobius"/>
    </source>
</evidence>